<dbReference type="InterPro" id="IPR013830">
    <property type="entry name" value="SGNH_hydro"/>
</dbReference>
<dbReference type="InterPro" id="IPR051532">
    <property type="entry name" value="Ester_Hydrolysis_Enzymes"/>
</dbReference>
<keyword evidence="3" id="KW-0378">Hydrolase</keyword>
<keyword evidence="4" id="KW-1185">Reference proteome</keyword>
<dbReference type="STRING" id="71717.A0A4Y7SGE3"/>
<reference evidence="3 4" key="1">
    <citation type="journal article" date="2019" name="Nat. Ecol. Evol.">
        <title>Megaphylogeny resolves global patterns of mushroom evolution.</title>
        <authorList>
            <person name="Varga T."/>
            <person name="Krizsan K."/>
            <person name="Foldi C."/>
            <person name="Dima B."/>
            <person name="Sanchez-Garcia M."/>
            <person name="Sanchez-Ramirez S."/>
            <person name="Szollosi G.J."/>
            <person name="Szarkandi J.G."/>
            <person name="Papp V."/>
            <person name="Albert L."/>
            <person name="Andreopoulos W."/>
            <person name="Angelini C."/>
            <person name="Antonin V."/>
            <person name="Barry K.W."/>
            <person name="Bougher N.L."/>
            <person name="Buchanan P."/>
            <person name="Buyck B."/>
            <person name="Bense V."/>
            <person name="Catcheside P."/>
            <person name="Chovatia M."/>
            <person name="Cooper J."/>
            <person name="Damon W."/>
            <person name="Desjardin D."/>
            <person name="Finy P."/>
            <person name="Geml J."/>
            <person name="Haridas S."/>
            <person name="Hughes K."/>
            <person name="Justo A."/>
            <person name="Karasinski D."/>
            <person name="Kautmanova I."/>
            <person name="Kiss B."/>
            <person name="Kocsube S."/>
            <person name="Kotiranta H."/>
            <person name="LaButti K.M."/>
            <person name="Lechner B.E."/>
            <person name="Liimatainen K."/>
            <person name="Lipzen A."/>
            <person name="Lukacs Z."/>
            <person name="Mihaltcheva S."/>
            <person name="Morgado L.N."/>
            <person name="Niskanen T."/>
            <person name="Noordeloos M.E."/>
            <person name="Ohm R.A."/>
            <person name="Ortiz-Santana B."/>
            <person name="Ovrebo C."/>
            <person name="Racz N."/>
            <person name="Riley R."/>
            <person name="Savchenko A."/>
            <person name="Shiryaev A."/>
            <person name="Soop K."/>
            <person name="Spirin V."/>
            <person name="Szebenyi C."/>
            <person name="Tomsovsky M."/>
            <person name="Tulloss R.E."/>
            <person name="Uehling J."/>
            <person name="Grigoriev I.V."/>
            <person name="Vagvolgyi C."/>
            <person name="Papp T."/>
            <person name="Martin F.M."/>
            <person name="Miettinen O."/>
            <person name="Hibbett D.S."/>
            <person name="Nagy L.G."/>
        </authorList>
    </citation>
    <scope>NUCLEOTIDE SEQUENCE [LARGE SCALE GENOMIC DNA]</scope>
    <source>
        <strain evidence="3 4">FP101781</strain>
    </source>
</reference>
<dbReference type="GO" id="GO:0004622">
    <property type="term" value="F:phosphatidylcholine lysophospholipase activity"/>
    <property type="evidence" value="ECO:0007669"/>
    <property type="project" value="TreeGrafter"/>
</dbReference>
<dbReference type="EMBL" id="QPFP01000132">
    <property type="protein sequence ID" value="TEB20760.1"/>
    <property type="molecule type" value="Genomic_DNA"/>
</dbReference>
<dbReference type="PANTHER" id="PTHR30383:SF5">
    <property type="entry name" value="SGNH HYDROLASE-TYPE ESTERASE DOMAIN-CONTAINING PROTEIN"/>
    <property type="match status" value="1"/>
</dbReference>
<evidence type="ECO:0000313" key="3">
    <source>
        <dbReference type="EMBL" id="TEB20760.1"/>
    </source>
</evidence>
<evidence type="ECO:0000256" key="1">
    <source>
        <dbReference type="SAM" id="SignalP"/>
    </source>
</evidence>
<feature type="signal peptide" evidence="1">
    <location>
        <begin position="1"/>
        <end position="19"/>
    </location>
</feature>
<feature type="chain" id="PRO_5021413676" evidence="1">
    <location>
        <begin position="20"/>
        <end position="317"/>
    </location>
</feature>
<dbReference type="Gene3D" id="3.40.50.1110">
    <property type="entry name" value="SGNH hydrolase"/>
    <property type="match status" value="1"/>
</dbReference>
<dbReference type="InterPro" id="IPR036514">
    <property type="entry name" value="SGNH_hydro_sf"/>
</dbReference>
<dbReference type="Pfam" id="PF13472">
    <property type="entry name" value="Lipase_GDSL_2"/>
    <property type="match status" value="1"/>
</dbReference>
<dbReference type="Proteomes" id="UP000298030">
    <property type="component" value="Unassembled WGS sequence"/>
</dbReference>
<dbReference type="OrthoDB" id="2119228at2759"/>
<gene>
    <name evidence="3" type="ORF">FA13DRAFT_1800663</name>
</gene>
<dbReference type="PANTHER" id="PTHR30383">
    <property type="entry name" value="THIOESTERASE 1/PROTEASE 1/LYSOPHOSPHOLIPASE L1"/>
    <property type="match status" value="1"/>
</dbReference>
<dbReference type="CDD" id="cd01833">
    <property type="entry name" value="XynB_like"/>
    <property type="match status" value="1"/>
</dbReference>
<organism evidence="3 4">
    <name type="scientific">Coprinellus micaceus</name>
    <name type="common">Glistening ink-cap mushroom</name>
    <name type="synonym">Coprinus micaceus</name>
    <dbReference type="NCBI Taxonomy" id="71717"/>
    <lineage>
        <taxon>Eukaryota</taxon>
        <taxon>Fungi</taxon>
        <taxon>Dikarya</taxon>
        <taxon>Basidiomycota</taxon>
        <taxon>Agaricomycotina</taxon>
        <taxon>Agaricomycetes</taxon>
        <taxon>Agaricomycetidae</taxon>
        <taxon>Agaricales</taxon>
        <taxon>Agaricineae</taxon>
        <taxon>Psathyrellaceae</taxon>
        <taxon>Coprinellus</taxon>
    </lineage>
</organism>
<dbReference type="SUPFAM" id="SSF52266">
    <property type="entry name" value="SGNH hydrolase"/>
    <property type="match status" value="1"/>
</dbReference>
<evidence type="ECO:0000259" key="2">
    <source>
        <dbReference type="Pfam" id="PF13472"/>
    </source>
</evidence>
<dbReference type="AlphaFoldDB" id="A0A4Y7SGE3"/>
<sequence>MRLISVSLSCILGAWLAQASPIPTSISSLKDLVFIPSNIEAPKAILIPENKAVVNVANQAIALGHNKAAVVANAKDIALANAEALAKAKALAILQAAQKAKLILAQQQRLDQAITVLPLGDSITFGLGAIDLNSYRNQLQERLGLDAVQINFVGSVKSGVMQNNENEGRSGATIDQIAVFADRVLSLKPQVVTLIAGTNDIAQGLDLESAPLRLLNLVTRIQAASPETSILVGSIPPLAIGNRQAHVDAFNQAIQLLLEARERAGQRVQFVDLREVGVADLADGIHPNAVGYVKIGGLFAQAFENALEKGWIQSHIV</sequence>
<comment type="caution">
    <text evidence="3">The sequence shown here is derived from an EMBL/GenBank/DDBJ whole genome shotgun (WGS) entry which is preliminary data.</text>
</comment>
<evidence type="ECO:0000313" key="4">
    <source>
        <dbReference type="Proteomes" id="UP000298030"/>
    </source>
</evidence>
<feature type="domain" description="SGNH hydrolase-type esterase" evidence="2">
    <location>
        <begin position="119"/>
        <end position="292"/>
    </location>
</feature>
<name>A0A4Y7SGE3_COPMI</name>
<proteinExistence type="predicted"/>
<keyword evidence="1" id="KW-0732">Signal</keyword>
<protein>
    <submittedName>
        <fullName evidence="3">SGNH hydrolase</fullName>
    </submittedName>
</protein>
<accession>A0A4Y7SGE3</accession>